<keyword evidence="2" id="KW-1185">Reference proteome</keyword>
<name>A0A3P7LSB1_STRVU</name>
<reference evidence="1 2" key="1">
    <citation type="submission" date="2018-11" db="EMBL/GenBank/DDBJ databases">
        <authorList>
            <consortium name="Pathogen Informatics"/>
        </authorList>
    </citation>
    <scope>NUCLEOTIDE SEQUENCE [LARGE SCALE GENOMIC DNA]</scope>
</reference>
<dbReference type="Proteomes" id="UP000270094">
    <property type="component" value="Unassembled WGS sequence"/>
</dbReference>
<sequence length="53" mass="5872">MNPATDAGKRRLPASVRTRYKAVVMYLRFFVPFSKTLSLLNKGIPTSGVISSK</sequence>
<evidence type="ECO:0000313" key="2">
    <source>
        <dbReference type="Proteomes" id="UP000270094"/>
    </source>
</evidence>
<evidence type="ECO:0000313" key="1">
    <source>
        <dbReference type="EMBL" id="VDM81988.1"/>
    </source>
</evidence>
<proteinExistence type="predicted"/>
<organism evidence="1 2">
    <name type="scientific">Strongylus vulgaris</name>
    <name type="common">Blood worm</name>
    <dbReference type="NCBI Taxonomy" id="40348"/>
    <lineage>
        <taxon>Eukaryota</taxon>
        <taxon>Metazoa</taxon>
        <taxon>Ecdysozoa</taxon>
        <taxon>Nematoda</taxon>
        <taxon>Chromadorea</taxon>
        <taxon>Rhabditida</taxon>
        <taxon>Rhabditina</taxon>
        <taxon>Rhabditomorpha</taxon>
        <taxon>Strongyloidea</taxon>
        <taxon>Strongylidae</taxon>
        <taxon>Strongylus</taxon>
    </lineage>
</organism>
<gene>
    <name evidence="1" type="ORF">SVUK_LOCUS16986</name>
</gene>
<dbReference type="EMBL" id="UYYB01115478">
    <property type="protein sequence ID" value="VDM81988.1"/>
    <property type="molecule type" value="Genomic_DNA"/>
</dbReference>
<dbReference type="AlphaFoldDB" id="A0A3P7LSB1"/>
<protein>
    <submittedName>
        <fullName evidence="1">Uncharacterized protein</fullName>
    </submittedName>
</protein>
<accession>A0A3P7LSB1</accession>